<keyword evidence="2" id="KW-0479">Metal-binding</keyword>
<dbReference type="InterPro" id="IPR051644">
    <property type="entry name" value="TRAMP_AT-DNA-binding"/>
</dbReference>
<dbReference type="EMBL" id="GIIL01003305">
    <property type="protein sequence ID" value="NOV47031.1"/>
    <property type="molecule type" value="Transcribed_RNA"/>
</dbReference>
<dbReference type="GO" id="GO:0003723">
    <property type="term" value="F:RNA binding"/>
    <property type="evidence" value="ECO:0007669"/>
    <property type="project" value="TreeGrafter"/>
</dbReference>
<dbReference type="InterPro" id="IPR001878">
    <property type="entry name" value="Znf_CCHC"/>
</dbReference>
<feature type="region of interest" description="Disordered" evidence="10">
    <location>
        <begin position="128"/>
        <end position="174"/>
    </location>
</feature>
<evidence type="ECO:0000256" key="3">
    <source>
        <dbReference type="ARBA" id="ARBA00022737"/>
    </source>
</evidence>
<keyword evidence="5" id="KW-0862">Zinc</keyword>
<dbReference type="PANTHER" id="PTHR46543:SF1">
    <property type="entry name" value="ZINC FINGER CCHC DOMAIN-CONTAINING PROTEIN 7"/>
    <property type="match status" value="1"/>
</dbReference>
<keyword evidence="4 9" id="KW-0863">Zinc-finger</keyword>
<evidence type="ECO:0000259" key="11">
    <source>
        <dbReference type="PROSITE" id="PS50158"/>
    </source>
</evidence>
<dbReference type="GO" id="GO:0071038">
    <property type="term" value="P:TRAMP-dependent tRNA surveillance pathway"/>
    <property type="evidence" value="ECO:0007669"/>
    <property type="project" value="TreeGrafter"/>
</dbReference>
<evidence type="ECO:0000256" key="10">
    <source>
        <dbReference type="SAM" id="MobiDB-lite"/>
    </source>
</evidence>
<dbReference type="InterPro" id="IPR036875">
    <property type="entry name" value="Znf_CCHC_sf"/>
</dbReference>
<evidence type="ECO:0000256" key="6">
    <source>
        <dbReference type="ARBA" id="ARBA00023242"/>
    </source>
</evidence>
<sequence>MEETDFDMLDMEGQTELEAHLYSYIHYNSRSKDDFNMNNNEISSTDENELQKRKAQEDTLLNTTAQNNSNNSFNDDVKVEDIFIADDICTISSDTSEDVTEILDSPTRNHNFKPIEKRDTMKHSVKINNFDTSNTTRQKNYEPETKSNISHNSQLHKTPLSMNNGSTVNSKFSSSSRKIVKDSQYTNGLNFDHNSIIANMIQDQNQWKINHADKYAEFVRRPKRKPVRCRNCNHIGHIKAECPDPIRPIKCFMCGLEGHMEPRCPNKLCLKCGAIACTFTIGCHKCRGIEKMTCSICDMSGHNENQCPDLWRRYHRSIDASQPPITQSTSLKDPQDVYCSNCSLKGHMYHKCNKFMFDKHGLLLPNIINYDATLPVESVNYTNSSINILNCKLKSNSPHFQQNNTTINGQTFLNNLNEFEAIKSDDSMDSVKSCFESNVHKVEGSPEKSNCPKALQFESQDAPVQVIHNISLDLNNLGDFDRVGVDKETMIVLMKKEGSKFLNNASRNLGLKIQLHFSGRGGFLLFKDSQNNSNIFLKAFREWIKSVNFRLLNTTNSSIPRRTKPLLSYMRTLQNVMRKPIGNPLQKYKTVNKIKQHNSGIIHPAQVKIYHRNMKQLNILFFAQHGFREGESHIKKLEILTKQLASVCDTIDVTPDDMYDEIKMHHEYIFSSFDHGNYEELLALHNKKNHKRF</sequence>
<evidence type="ECO:0000256" key="7">
    <source>
        <dbReference type="ARBA" id="ARBA00041190"/>
    </source>
</evidence>
<dbReference type="SMART" id="SM00343">
    <property type="entry name" value="ZnF_C2HC"/>
    <property type="match status" value="4"/>
</dbReference>
<feature type="compositionally biased region" description="Polar residues" evidence="10">
    <location>
        <begin position="146"/>
        <end position="174"/>
    </location>
</feature>
<evidence type="ECO:0000313" key="12">
    <source>
        <dbReference type="EMBL" id="NOV47031.1"/>
    </source>
</evidence>
<proteinExistence type="predicted"/>
<evidence type="ECO:0000256" key="2">
    <source>
        <dbReference type="ARBA" id="ARBA00022723"/>
    </source>
</evidence>
<dbReference type="GO" id="GO:0031499">
    <property type="term" value="C:TRAMP complex"/>
    <property type="evidence" value="ECO:0007669"/>
    <property type="project" value="TreeGrafter"/>
</dbReference>
<dbReference type="GO" id="GO:0071031">
    <property type="term" value="P:nuclear mRNA surveillance of mRNA 3'-end processing"/>
    <property type="evidence" value="ECO:0007669"/>
    <property type="project" value="TreeGrafter"/>
</dbReference>
<feature type="domain" description="CCHC-type" evidence="11">
    <location>
        <begin position="250"/>
        <end position="266"/>
    </location>
</feature>
<dbReference type="PROSITE" id="PS50158">
    <property type="entry name" value="ZF_CCHC"/>
    <property type="match status" value="2"/>
</dbReference>
<feature type="domain" description="CCHC-type" evidence="11">
    <location>
        <begin position="228"/>
        <end position="244"/>
    </location>
</feature>
<name>A0A6M2DPG9_XENCH</name>
<keyword evidence="6" id="KW-0539">Nucleus</keyword>
<evidence type="ECO:0000256" key="5">
    <source>
        <dbReference type="ARBA" id="ARBA00022833"/>
    </source>
</evidence>
<dbReference type="GO" id="GO:0071037">
    <property type="term" value="P:nuclear polyadenylation-dependent snRNA catabolic process"/>
    <property type="evidence" value="ECO:0007669"/>
    <property type="project" value="TreeGrafter"/>
</dbReference>
<dbReference type="AlphaFoldDB" id="A0A6M2DPG9"/>
<keyword evidence="3" id="KW-0677">Repeat</keyword>
<evidence type="ECO:0000256" key="4">
    <source>
        <dbReference type="ARBA" id="ARBA00022771"/>
    </source>
</evidence>
<dbReference type="GO" id="GO:0071039">
    <property type="term" value="P:nuclear polyadenylation-dependent CUT catabolic process"/>
    <property type="evidence" value="ECO:0007669"/>
    <property type="project" value="TreeGrafter"/>
</dbReference>
<dbReference type="GO" id="GO:0071035">
    <property type="term" value="P:nuclear polyadenylation-dependent rRNA catabolic process"/>
    <property type="evidence" value="ECO:0007669"/>
    <property type="project" value="TreeGrafter"/>
</dbReference>
<dbReference type="GO" id="GO:0071036">
    <property type="term" value="P:nuclear polyadenylation-dependent snoRNA catabolic process"/>
    <property type="evidence" value="ECO:0007669"/>
    <property type="project" value="TreeGrafter"/>
</dbReference>
<dbReference type="GO" id="GO:0008270">
    <property type="term" value="F:zinc ion binding"/>
    <property type="evidence" value="ECO:0007669"/>
    <property type="project" value="UniProtKB-KW"/>
</dbReference>
<reference evidence="12" key="1">
    <citation type="submission" date="2020-03" db="EMBL/GenBank/DDBJ databases">
        <title>Transcriptomic Profiling of the Digestive Tract of the Rat Flea, Xenopsylla cheopis, Following Blood Feeding and Infection with Yersinia pestis.</title>
        <authorList>
            <person name="Bland D.M."/>
            <person name="Martens C.A."/>
            <person name="Virtaneva K."/>
            <person name="Kanakabandi K."/>
            <person name="Long D."/>
            <person name="Rosenke R."/>
            <person name="Saturday G.A."/>
            <person name="Hoyt F.H."/>
            <person name="Bruno D.P."/>
            <person name="Ribeiro J.M.C."/>
            <person name="Hinnebusch J."/>
        </authorList>
    </citation>
    <scope>NUCLEOTIDE SEQUENCE</scope>
</reference>
<protein>
    <recommendedName>
        <fullName evidence="7">Zinc finger CCHC domain-containing protein 7</fullName>
    </recommendedName>
    <alternativeName>
        <fullName evidence="8">TRAMP-like complex RNA-binding factor ZCCHC7</fullName>
    </alternativeName>
</protein>
<feature type="compositionally biased region" description="Polar residues" evidence="10">
    <location>
        <begin position="128"/>
        <end position="138"/>
    </location>
</feature>
<accession>A0A6M2DPG9</accession>
<organism evidence="12">
    <name type="scientific">Xenopsylla cheopis</name>
    <name type="common">Oriental rat flea</name>
    <name type="synonym">Pulex cheopis</name>
    <dbReference type="NCBI Taxonomy" id="163159"/>
    <lineage>
        <taxon>Eukaryota</taxon>
        <taxon>Metazoa</taxon>
        <taxon>Ecdysozoa</taxon>
        <taxon>Arthropoda</taxon>
        <taxon>Hexapoda</taxon>
        <taxon>Insecta</taxon>
        <taxon>Pterygota</taxon>
        <taxon>Neoptera</taxon>
        <taxon>Endopterygota</taxon>
        <taxon>Siphonaptera</taxon>
        <taxon>Pulicidae</taxon>
        <taxon>Xenopsyllinae</taxon>
        <taxon>Xenopsylla</taxon>
    </lineage>
</organism>
<dbReference type="SUPFAM" id="SSF57756">
    <property type="entry name" value="Retrovirus zinc finger-like domains"/>
    <property type="match status" value="1"/>
</dbReference>
<evidence type="ECO:0000256" key="9">
    <source>
        <dbReference type="PROSITE-ProRule" id="PRU00047"/>
    </source>
</evidence>
<comment type="subcellular location">
    <subcellularLocation>
        <location evidence="1">Nucleus</location>
    </subcellularLocation>
</comment>
<dbReference type="Gene3D" id="4.10.60.10">
    <property type="entry name" value="Zinc finger, CCHC-type"/>
    <property type="match status" value="2"/>
</dbReference>
<evidence type="ECO:0000256" key="8">
    <source>
        <dbReference type="ARBA" id="ARBA00043023"/>
    </source>
</evidence>
<evidence type="ECO:0000256" key="1">
    <source>
        <dbReference type="ARBA" id="ARBA00004123"/>
    </source>
</evidence>
<dbReference type="PANTHER" id="PTHR46543">
    <property type="entry name" value="ZINC FINGER CCHC DOMAIN-CONTAINING PROTEIN 7"/>
    <property type="match status" value="1"/>
</dbReference>